<dbReference type="PANTHER" id="PTHR35186">
    <property type="entry name" value="ANK_REP_REGION DOMAIN-CONTAINING PROTEIN"/>
    <property type="match status" value="1"/>
</dbReference>
<feature type="region of interest" description="Disordered" evidence="1">
    <location>
        <begin position="266"/>
        <end position="288"/>
    </location>
</feature>
<feature type="domain" description="DUF7580" evidence="2">
    <location>
        <begin position="354"/>
        <end position="609"/>
    </location>
</feature>
<protein>
    <recommendedName>
        <fullName evidence="2">DUF7580 domain-containing protein</fullName>
    </recommendedName>
</protein>
<keyword evidence="4" id="KW-1185">Reference proteome</keyword>
<dbReference type="EMBL" id="ML119662">
    <property type="protein sequence ID" value="RPA83856.1"/>
    <property type="molecule type" value="Genomic_DNA"/>
</dbReference>
<sequence>MSGLEIAGLVLGGIPIIYNCLKMYREEFEKVDGWWQFNNQFTEFLDGVRHEMLEYQQIMEDLLRPIEPDENVCRQLAADPNDERWKDEIYAREVDVRLAGEKDRFFRTVQKIQTTVAELKESLGIDEDGQIKWLAPQSSGASWSWSRHMYRLKHSFSKSKVRRLAKISKCNETLKKILGQCNRMIATSGTGEQVPPEVSLFEKIRMSGIGIYDALKRHIRCSTGKCESHRVCLCVQVNPEASQLQFLFLFKEEQQDVVHRQHLTIEPTGQTLKDTAPKPRPPGRSQQVQFGSDFRTAQMQFQLVNNPTSPTARPTSQDPQIALATAASTTSTFNSATKLIGASGRTVSFQTATSHQRLHEKPITDVCNLILNCPDDHELGTIMDDYNRVFKLAKSNRAPTVTDPTNAPSLIPFPEFINSLGRSRKPLGREKRFAMAAHVSAIFLQLHASPWLPRKWTRQDIYYLASGTTLYSDFPYLSKVFNQDSEGKTLIVQDNAYEQMDAAELEEATRDSLITLGIILTELILGRNFCDDSEADFKTARVHGSTTAPSDLVAKNGRRWEREVEKNAGPVFSDVVRRCFHCAFGAKPDFKFQKFRQDVYEGVVRPLEEFSTGTWPEYFL</sequence>
<name>A0A3N4IE60_ASCIM</name>
<evidence type="ECO:0000259" key="2">
    <source>
        <dbReference type="Pfam" id="PF24476"/>
    </source>
</evidence>
<dbReference type="AlphaFoldDB" id="A0A3N4IE60"/>
<dbReference type="Pfam" id="PF24476">
    <property type="entry name" value="DUF7580"/>
    <property type="match status" value="1"/>
</dbReference>
<dbReference type="OrthoDB" id="3565018at2759"/>
<dbReference type="PANTHER" id="PTHR35186:SF4">
    <property type="entry name" value="PRION-INHIBITION AND PROPAGATION HELO DOMAIN-CONTAINING PROTEIN"/>
    <property type="match status" value="1"/>
</dbReference>
<proteinExistence type="predicted"/>
<dbReference type="STRING" id="1160509.A0A3N4IE60"/>
<gene>
    <name evidence="3" type="ORF">BJ508DRAFT_413189</name>
</gene>
<dbReference type="Proteomes" id="UP000275078">
    <property type="component" value="Unassembled WGS sequence"/>
</dbReference>
<accession>A0A3N4IE60</accession>
<evidence type="ECO:0000256" key="1">
    <source>
        <dbReference type="SAM" id="MobiDB-lite"/>
    </source>
</evidence>
<evidence type="ECO:0000313" key="4">
    <source>
        <dbReference type="Proteomes" id="UP000275078"/>
    </source>
</evidence>
<dbReference type="InterPro" id="IPR056002">
    <property type="entry name" value="DUF7580"/>
</dbReference>
<organism evidence="3 4">
    <name type="scientific">Ascobolus immersus RN42</name>
    <dbReference type="NCBI Taxonomy" id="1160509"/>
    <lineage>
        <taxon>Eukaryota</taxon>
        <taxon>Fungi</taxon>
        <taxon>Dikarya</taxon>
        <taxon>Ascomycota</taxon>
        <taxon>Pezizomycotina</taxon>
        <taxon>Pezizomycetes</taxon>
        <taxon>Pezizales</taxon>
        <taxon>Ascobolaceae</taxon>
        <taxon>Ascobolus</taxon>
    </lineage>
</organism>
<evidence type="ECO:0000313" key="3">
    <source>
        <dbReference type="EMBL" id="RPA83856.1"/>
    </source>
</evidence>
<reference evidence="3 4" key="1">
    <citation type="journal article" date="2018" name="Nat. Ecol. Evol.">
        <title>Pezizomycetes genomes reveal the molecular basis of ectomycorrhizal truffle lifestyle.</title>
        <authorList>
            <person name="Murat C."/>
            <person name="Payen T."/>
            <person name="Noel B."/>
            <person name="Kuo A."/>
            <person name="Morin E."/>
            <person name="Chen J."/>
            <person name="Kohler A."/>
            <person name="Krizsan K."/>
            <person name="Balestrini R."/>
            <person name="Da Silva C."/>
            <person name="Montanini B."/>
            <person name="Hainaut M."/>
            <person name="Levati E."/>
            <person name="Barry K.W."/>
            <person name="Belfiori B."/>
            <person name="Cichocki N."/>
            <person name="Clum A."/>
            <person name="Dockter R.B."/>
            <person name="Fauchery L."/>
            <person name="Guy J."/>
            <person name="Iotti M."/>
            <person name="Le Tacon F."/>
            <person name="Lindquist E.A."/>
            <person name="Lipzen A."/>
            <person name="Malagnac F."/>
            <person name="Mello A."/>
            <person name="Molinier V."/>
            <person name="Miyauchi S."/>
            <person name="Poulain J."/>
            <person name="Riccioni C."/>
            <person name="Rubini A."/>
            <person name="Sitrit Y."/>
            <person name="Splivallo R."/>
            <person name="Traeger S."/>
            <person name="Wang M."/>
            <person name="Zifcakova L."/>
            <person name="Wipf D."/>
            <person name="Zambonelli A."/>
            <person name="Paolocci F."/>
            <person name="Nowrousian M."/>
            <person name="Ottonello S."/>
            <person name="Baldrian P."/>
            <person name="Spatafora J.W."/>
            <person name="Henrissat B."/>
            <person name="Nagy L.G."/>
            <person name="Aury J.M."/>
            <person name="Wincker P."/>
            <person name="Grigoriev I.V."/>
            <person name="Bonfante P."/>
            <person name="Martin F.M."/>
        </authorList>
    </citation>
    <scope>NUCLEOTIDE SEQUENCE [LARGE SCALE GENOMIC DNA]</scope>
    <source>
        <strain evidence="3 4">RN42</strain>
    </source>
</reference>